<dbReference type="InterPro" id="IPR012334">
    <property type="entry name" value="Pectin_lyas_fold"/>
</dbReference>
<dbReference type="GO" id="GO:0046872">
    <property type="term" value="F:metal ion binding"/>
    <property type="evidence" value="ECO:0007669"/>
    <property type="project" value="UniProtKB-KW"/>
</dbReference>
<dbReference type="InterPro" id="IPR013320">
    <property type="entry name" value="ConA-like_dom_sf"/>
</dbReference>
<keyword evidence="5" id="KW-1185">Reference proteome</keyword>
<dbReference type="SUPFAM" id="SSF49899">
    <property type="entry name" value="Concanavalin A-like lectins/glucanases"/>
    <property type="match status" value="1"/>
</dbReference>
<dbReference type="InterPro" id="IPR032109">
    <property type="entry name" value="Big_3_5"/>
</dbReference>
<evidence type="ECO:0000313" key="4">
    <source>
        <dbReference type="EMBL" id="GGA67675.1"/>
    </source>
</evidence>
<name>A0A916W5D2_9BACT</name>
<evidence type="ECO:0000256" key="2">
    <source>
        <dbReference type="ARBA" id="ARBA00023180"/>
    </source>
</evidence>
<dbReference type="Gene3D" id="2.160.20.10">
    <property type="entry name" value="Single-stranded right-handed beta-helix, Pectin lyase-like"/>
    <property type="match status" value="1"/>
</dbReference>
<dbReference type="InterPro" id="IPR013783">
    <property type="entry name" value="Ig-like_fold"/>
</dbReference>
<organism evidence="4 5">
    <name type="scientific">Edaphobacter acidisoli</name>
    <dbReference type="NCBI Taxonomy" id="2040573"/>
    <lineage>
        <taxon>Bacteria</taxon>
        <taxon>Pseudomonadati</taxon>
        <taxon>Acidobacteriota</taxon>
        <taxon>Terriglobia</taxon>
        <taxon>Terriglobales</taxon>
        <taxon>Acidobacteriaceae</taxon>
        <taxon>Edaphobacter</taxon>
    </lineage>
</organism>
<keyword evidence="1" id="KW-0479">Metal-binding</keyword>
<proteinExistence type="predicted"/>
<gene>
    <name evidence="4" type="ORF">GCM10011507_19020</name>
</gene>
<dbReference type="Proteomes" id="UP000648801">
    <property type="component" value="Unassembled WGS sequence"/>
</dbReference>
<dbReference type="Gene3D" id="2.60.40.10">
    <property type="entry name" value="Immunoglobulins"/>
    <property type="match status" value="2"/>
</dbReference>
<dbReference type="PANTHER" id="PTHR42970:SF1">
    <property type="entry name" value="PECTATE LYASE C-RELATED"/>
    <property type="match status" value="1"/>
</dbReference>
<reference evidence="4" key="1">
    <citation type="journal article" date="2014" name="Int. J. Syst. Evol. Microbiol.">
        <title>Complete genome sequence of Corynebacterium casei LMG S-19264T (=DSM 44701T), isolated from a smear-ripened cheese.</title>
        <authorList>
            <consortium name="US DOE Joint Genome Institute (JGI-PGF)"/>
            <person name="Walter F."/>
            <person name="Albersmeier A."/>
            <person name="Kalinowski J."/>
            <person name="Ruckert C."/>
        </authorList>
    </citation>
    <scope>NUCLEOTIDE SEQUENCE</scope>
    <source>
        <strain evidence="4">CGMCC 1.15447</strain>
    </source>
</reference>
<dbReference type="EMBL" id="BMJB01000001">
    <property type="protein sequence ID" value="GGA67675.1"/>
    <property type="molecule type" value="Genomic_DNA"/>
</dbReference>
<reference evidence="4" key="2">
    <citation type="submission" date="2020-09" db="EMBL/GenBank/DDBJ databases">
        <authorList>
            <person name="Sun Q."/>
            <person name="Zhou Y."/>
        </authorList>
    </citation>
    <scope>NUCLEOTIDE SEQUENCE</scope>
    <source>
        <strain evidence="4">CGMCC 1.15447</strain>
    </source>
</reference>
<evidence type="ECO:0000256" key="1">
    <source>
        <dbReference type="ARBA" id="ARBA00022723"/>
    </source>
</evidence>
<evidence type="ECO:0000313" key="5">
    <source>
        <dbReference type="Proteomes" id="UP000648801"/>
    </source>
</evidence>
<dbReference type="Pfam" id="PF16640">
    <property type="entry name" value="Big_3_5"/>
    <property type="match status" value="2"/>
</dbReference>
<dbReference type="AlphaFoldDB" id="A0A916W5D2"/>
<evidence type="ECO:0000259" key="3">
    <source>
        <dbReference type="Pfam" id="PF16640"/>
    </source>
</evidence>
<dbReference type="Gene3D" id="2.60.120.200">
    <property type="match status" value="1"/>
</dbReference>
<protein>
    <recommendedName>
        <fullName evidence="3">Bacterial Ig-like domain-containing protein</fullName>
    </recommendedName>
</protein>
<comment type="caution">
    <text evidence="4">The sequence shown here is derived from an EMBL/GenBank/DDBJ whole genome shotgun (WGS) entry which is preliminary data.</text>
</comment>
<dbReference type="InterPro" id="IPR052063">
    <property type="entry name" value="Polysaccharide_Lyase_1"/>
</dbReference>
<feature type="domain" description="Bacterial Ig-like" evidence="3">
    <location>
        <begin position="695"/>
        <end position="775"/>
    </location>
</feature>
<feature type="domain" description="Bacterial Ig-like" evidence="3">
    <location>
        <begin position="595"/>
        <end position="682"/>
    </location>
</feature>
<dbReference type="InterPro" id="IPR011050">
    <property type="entry name" value="Pectin_lyase_fold/virulence"/>
</dbReference>
<sequence>MTAAACAQVPAFPGAYGFGANATGGRGGTVYHVTNLGDSGPGSFRDAVSQPDRIIVFDVGGYIVLKSPVSVNGNLTIAGQTAPGGGIGIMGGEVSLSNKSNIIMRNVRIRQGNLDPLTGKSALGMSDSSDIILDHCSFEYGQWDSVDAVGGVNFTVQNSIIADPIEQQFGAHVEVGPSTFYRNLWVNVHNRQPLSKDNTQYINNIIYDYELGYTSGNTGGKFSHDIINNYFIAGPMTSTPSDAFFQMNANQSVYATGNMVDSTADGILNGASNNTVGSSLILNAPWAATTTSIPALSAADAYPSVLAGAGAFPRDEVDNFVTGDAASLGLKGQLYKDQAVTGLSNDGYGTLTGGTEFPNQSGDGIADYWAAANGISTSDASAGNVQYGTTGYTNLEVYINSLVLPAPWSAGDIAGTPMAGASSYNPFKDEWLLIGSGQNASTTFDAGQFASQAWSVDGSFTTKLLSISDAMAEGGIMVRGSNDADSAFVALVADSSGSVSLLSRNADGQSANGVQLRHGPTPLWLRVVRKSGTYAGYISVDGSHWRLVGIANATLPETSRVGLVAASGGTATFGTAAFTSTSLDANTGTPVTLSVSDANLTYPASTKVVVTVAGTSEGRTHGIVRIFDGSTRIATLPLMRDGKAYWDIHSPLGAGTHLLTAAYTGDEDTPPGFSTATSVVVAPAAVRLSAWCWNASVPYGSNYTCFANVSSDAGAPAGTLEYTVDGAPASVRLDHGNARFSVAHPGVGTHTVTLEYPAQGNFAASETLTENFTVTPDSH</sequence>
<accession>A0A916W5D2</accession>
<keyword evidence="2" id="KW-0325">Glycoprotein</keyword>
<dbReference type="SUPFAM" id="SSF51126">
    <property type="entry name" value="Pectin lyase-like"/>
    <property type="match status" value="1"/>
</dbReference>
<dbReference type="PANTHER" id="PTHR42970">
    <property type="entry name" value="PECTATE LYASE C-RELATED"/>
    <property type="match status" value="1"/>
</dbReference>